<feature type="compositionally biased region" description="Polar residues" evidence="1">
    <location>
        <begin position="123"/>
        <end position="134"/>
    </location>
</feature>
<sequence>MRITKSLTLSVALLAAVPSFADDTRREVVHFSAASSRSTIKSSVKGYQTVQYPLSVTAGQKMSVQLDAKNSSLYFNITAPGADAAMYNSSIDGNGTTITIPSSGSILSTSISCAMRRGEARPQPTTSHSTSNSQSRHRESCIGGNTA</sequence>
<dbReference type="EMBL" id="FMUE01000025">
    <property type="protein sequence ID" value="SCX35948.1"/>
    <property type="molecule type" value="Genomic_DNA"/>
</dbReference>
<feature type="chain" id="PRO_5010345358" evidence="2">
    <location>
        <begin position="22"/>
        <end position="147"/>
    </location>
</feature>
<evidence type="ECO:0000313" key="3">
    <source>
        <dbReference type="EMBL" id="SCX35948.1"/>
    </source>
</evidence>
<evidence type="ECO:0000256" key="1">
    <source>
        <dbReference type="SAM" id="MobiDB-lite"/>
    </source>
</evidence>
<accession>A0A1R3U331</accession>
<dbReference type="AlphaFoldDB" id="A0A1R3U331"/>
<protein>
    <submittedName>
        <fullName evidence="3">Uncharacterized protein</fullName>
    </submittedName>
</protein>
<feature type="region of interest" description="Disordered" evidence="1">
    <location>
        <begin position="116"/>
        <end position="147"/>
    </location>
</feature>
<dbReference type="Gene3D" id="2.60.120.380">
    <property type="match status" value="1"/>
</dbReference>
<dbReference type="Proteomes" id="UP000187891">
    <property type="component" value="Unassembled WGS sequence"/>
</dbReference>
<dbReference type="STRING" id="1907666.DSM25559_5223"/>
<feature type="signal peptide" evidence="2">
    <location>
        <begin position="1"/>
        <end position="21"/>
    </location>
</feature>
<evidence type="ECO:0000313" key="4">
    <source>
        <dbReference type="Proteomes" id="UP000187891"/>
    </source>
</evidence>
<gene>
    <name evidence="3" type="ORF">DSM25559_5223</name>
</gene>
<proteinExistence type="predicted"/>
<keyword evidence="2" id="KW-0732">Signal</keyword>
<organism evidence="3 4">
    <name type="scientific">Agrobacterium rosae</name>
    <dbReference type="NCBI Taxonomy" id="1972867"/>
    <lineage>
        <taxon>Bacteria</taxon>
        <taxon>Pseudomonadati</taxon>
        <taxon>Pseudomonadota</taxon>
        <taxon>Alphaproteobacteria</taxon>
        <taxon>Hyphomicrobiales</taxon>
        <taxon>Rhizobiaceae</taxon>
        <taxon>Rhizobium/Agrobacterium group</taxon>
        <taxon>Agrobacterium</taxon>
    </lineage>
</organism>
<reference evidence="4" key="1">
    <citation type="submission" date="2016-10" db="EMBL/GenBank/DDBJ databases">
        <authorList>
            <person name="Wibberg D."/>
        </authorList>
    </citation>
    <scope>NUCLEOTIDE SEQUENCE [LARGE SCALE GENOMIC DNA]</scope>
</reference>
<evidence type="ECO:0000256" key="2">
    <source>
        <dbReference type="SAM" id="SignalP"/>
    </source>
</evidence>
<name>A0A1R3U331_9HYPH</name>